<dbReference type="InterPro" id="IPR006016">
    <property type="entry name" value="UspA"/>
</dbReference>
<dbReference type="EMBL" id="CP045702">
    <property type="protein sequence ID" value="QNE73373.1"/>
    <property type="molecule type" value="Genomic_DNA"/>
</dbReference>
<evidence type="ECO:0000256" key="1">
    <source>
        <dbReference type="ARBA" id="ARBA00008791"/>
    </source>
</evidence>
<dbReference type="RefSeq" id="WP_185296939.1">
    <property type="nucleotide sequence ID" value="NZ_CP045702.1"/>
</dbReference>
<dbReference type="PANTHER" id="PTHR46268">
    <property type="entry name" value="STRESS RESPONSE PROTEIN NHAX"/>
    <property type="match status" value="1"/>
</dbReference>
<dbReference type="InterPro" id="IPR014729">
    <property type="entry name" value="Rossmann-like_a/b/a_fold"/>
</dbReference>
<sequence length="296" mass="31357">MRNGEAGTPEVGTVVVGVDGSSESRSAALWAAAEANRRDSELYIVYGADLDRLAIALSAETVESSREAGRALLVDAAEVVRERYPKLRVVRKLSRREPVDALLGYVAPGGCVVVGNRGRGGFSALLLGSVGLGVATRSEVPVVVVRGDPDRPDSGTVTAAVHGETDLRWLRHAARETLLRRAELRLVSVWNVLGSVGGVVTMLDDVDELAQRRLQLVAGLAEVLRSEFPGLTVHTDVKSGRSASGVLVEASRGTDLLVVGGRRRARGLGSGVGRVAHALIHHAHCPVEVVPVEEER</sequence>
<dbReference type="Proteomes" id="UP000515307">
    <property type="component" value="Chromosome"/>
</dbReference>
<evidence type="ECO:0000313" key="3">
    <source>
        <dbReference type="EMBL" id="QNE73373.1"/>
    </source>
</evidence>
<name>A0A7G7BDF8_9ACTN</name>
<organism evidence="3 4">
    <name type="scientific">Streptomyces finlayi</name>
    <dbReference type="NCBI Taxonomy" id="67296"/>
    <lineage>
        <taxon>Bacteria</taxon>
        <taxon>Bacillati</taxon>
        <taxon>Actinomycetota</taxon>
        <taxon>Actinomycetes</taxon>
        <taxon>Kitasatosporales</taxon>
        <taxon>Streptomycetaceae</taxon>
        <taxon>Streptomyces</taxon>
    </lineage>
</organism>
<accession>A0A7G7BDF8</accession>
<dbReference type="PRINTS" id="PR01438">
    <property type="entry name" value="UNVRSLSTRESS"/>
</dbReference>
<reference evidence="4" key="1">
    <citation type="submission" date="2019-10" db="EMBL/GenBank/DDBJ databases">
        <title>Antimicrobial potential of Antarctic Bacteria.</title>
        <authorList>
            <person name="Benaud N."/>
            <person name="Edwards R.J."/>
            <person name="Ferrari B.C."/>
        </authorList>
    </citation>
    <scope>NUCLEOTIDE SEQUENCE [LARGE SCALE GENOMIC DNA]</scope>
    <source>
        <strain evidence="4">NBSH44</strain>
    </source>
</reference>
<dbReference type="Pfam" id="PF00582">
    <property type="entry name" value="Usp"/>
    <property type="match status" value="2"/>
</dbReference>
<dbReference type="AlphaFoldDB" id="A0A7G7BDF8"/>
<evidence type="ECO:0000259" key="2">
    <source>
        <dbReference type="Pfam" id="PF00582"/>
    </source>
</evidence>
<dbReference type="InterPro" id="IPR006015">
    <property type="entry name" value="Universal_stress_UspA"/>
</dbReference>
<proteinExistence type="inferred from homology"/>
<keyword evidence="4" id="KW-1185">Reference proteome</keyword>
<evidence type="ECO:0000313" key="4">
    <source>
        <dbReference type="Proteomes" id="UP000515307"/>
    </source>
</evidence>
<dbReference type="PANTHER" id="PTHR46268:SF6">
    <property type="entry name" value="UNIVERSAL STRESS PROTEIN UP12"/>
    <property type="match status" value="1"/>
</dbReference>
<dbReference type="KEGG" id="sfiy:F0344_00900"/>
<gene>
    <name evidence="3" type="ORF">F0344_00900</name>
</gene>
<comment type="similarity">
    <text evidence="1">Belongs to the universal stress protein A family.</text>
</comment>
<protein>
    <submittedName>
        <fullName evidence="3">Universal stress protein</fullName>
    </submittedName>
</protein>
<feature type="domain" description="UspA" evidence="2">
    <location>
        <begin position="13"/>
        <end position="146"/>
    </location>
</feature>
<dbReference type="SUPFAM" id="SSF52402">
    <property type="entry name" value="Adenine nucleotide alpha hydrolases-like"/>
    <property type="match status" value="2"/>
</dbReference>
<dbReference type="Gene3D" id="3.40.50.620">
    <property type="entry name" value="HUPs"/>
    <property type="match status" value="2"/>
</dbReference>
<feature type="domain" description="UspA" evidence="2">
    <location>
        <begin position="158"/>
        <end position="291"/>
    </location>
</feature>